<dbReference type="RefSeq" id="WP_088219153.1">
    <property type="nucleotide sequence ID" value="NZ_AP024590.1"/>
</dbReference>
<keyword evidence="4 7" id="KW-0812">Transmembrane</keyword>
<comment type="subcellular location">
    <subcellularLocation>
        <location evidence="1">Cell membrane</location>
        <topology evidence="1">Multi-pass membrane protein</topology>
    </subcellularLocation>
</comment>
<feature type="transmembrane region" description="Helical" evidence="7">
    <location>
        <begin position="255"/>
        <end position="272"/>
    </location>
</feature>
<sequence>MNNYSGALFGFIMVFVYNFLDAGKEVYSGFLVQSAHPMMVTCIVFSAVLVFFQLFCLLKQRKEYLHPWSTWKPLVALNVTTAGSWITFFYCLKYLEPASASAIITGVAPLLMVMIVPFFFSTEKREYRLLLLTGIACSSLWLGIISLQEGRNTYNLSINEVAIGIVLSVACALFSIFSNILSKKLSENACRPESIMAHRFYLTVIVTLLFTLQRQDMHSDMQNLFPGVLLLALLGLIIPLWCLQYGIKSLPPSRVMVLISVSPVFTFGFQIFDPRLSPTASSFVAILLICFFSLAAEVWRIQHSGRVNDGYHRVSEDRNG</sequence>
<evidence type="ECO:0000256" key="1">
    <source>
        <dbReference type="ARBA" id="ARBA00004651"/>
    </source>
</evidence>
<accession>A0AA86IP97</accession>
<evidence type="ECO:0000256" key="5">
    <source>
        <dbReference type="ARBA" id="ARBA00022989"/>
    </source>
</evidence>
<dbReference type="GO" id="GO:0005886">
    <property type="term" value="C:plasma membrane"/>
    <property type="evidence" value="ECO:0007669"/>
    <property type="project" value="UniProtKB-SubCell"/>
</dbReference>
<keyword evidence="6 7" id="KW-0472">Membrane</keyword>
<keyword evidence="3" id="KW-1003">Cell membrane</keyword>
<dbReference type="Pfam" id="PF00892">
    <property type="entry name" value="EamA"/>
    <property type="match status" value="1"/>
</dbReference>
<proteinExistence type="inferred from homology"/>
<feature type="domain" description="EamA" evidence="8">
    <location>
        <begin position="163"/>
        <end position="291"/>
    </location>
</feature>
<comment type="similarity">
    <text evidence="2">Belongs to the EamA transporter family.</text>
</comment>
<dbReference type="InterPro" id="IPR037185">
    <property type="entry name" value="EmrE-like"/>
</dbReference>
<dbReference type="EMBL" id="AP024590">
    <property type="protein sequence ID" value="BCU54888.1"/>
    <property type="molecule type" value="Genomic_DNA"/>
</dbReference>
<dbReference type="AlphaFoldDB" id="A0AA86IP97"/>
<feature type="transmembrane region" description="Helical" evidence="7">
    <location>
        <begin position="98"/>
        <end position="120"/>
    </location>
</feature>
<feature type="transmembrane region" description="Helical" evidence="7">
    <location>
        <begin position="127"/>
        <end position="147"/>
    </location>
</feature>
<evidence type="ECO:0000256" key="4">
    <source>
        <dbReference type="ARBA" id="ARBA00022692"/>
    </source>
</evidence>
<evidence type="ECO:0000256" key="3">
    <source>
        <dbReference type="ARBA" id="ARBA00022475"/>
    </source>
</evidence>
<evidence type="ECO:0000313" key="9">
    <source>
        <dbReference type="EMBL" id="BCU54888.1"/>
    </source>
</evidence>
<feature type="transmembrane region" description="Helical" evidence="7">
    <location>
        <begin position="194"/>
        <end position="212"/>
    </location>
</feature>
<dbReference type="InterPro" id="IPR000620">
    <property type="entry name" value="EamA_dom"/>
</dbReference>
<feature type="transmembrane region" description="Helical" evidence="7">
    <location>
        <begin position="224"/>
        <end position="243"/>
    </location>
</feature>
<gene>
    <name evidence="9" type="ORF">ENKO_14820</name>
</gene>
<evidence type="ECO:0000256" key="2">
    <source>
        <dbReference type="ARBA" id="ARBA00007362"/>
    </source>
</evidence>
<dbReference type="PANTHER" id="PTHR22911">
    <property type="entry name" value="ACYL-MALONYL CONDENSING ENZYME-RELATED"/>
    <property type="match status" value="1"/>
</dbReference>
<keyword evidence="5 7" id="KW-1133">Transmembrane helix</keyword>
<dbReference type="PANTHER" id="PTHR22911:SF137">
    <property type="entry name" value="SOLUTE CARRIER FAMILY 35 MEMBER G2-RELATED"/>
    <property type="match status" value="1"/>
</dbReference>
<reference evidence="9" key="1">
    <citation type="submission" date="2021-04" db="EMBL/GenBank/DDBJ databases">
        <title>Difference and commonality of drug resistance evolution in various bacteria. and drug sensitivity profiles.</title>
        <authorList>
            <person name="Maeda T."/>
            <person name="Shibai A."/>
            <person name="Kawada K."/>
            <person name="Kotani H."/>
            <person name="Tarusawa Y."/>
            <person name="Tanabe K."/>
            <person name="Furusawa C."/>
        </authorList>
    </citation>
    <scope>NUCLEOTIDE SEQUENCE</scope>
    <source>
        <strain evidence="9">JCM 8580</strain>
    </source>
</reference>
<protein>
    <recommendedName>
        <fullName evidence="8">EamA domain-containing protein</fullName>
    </recommendedName>
</protein>
<feature type="transmembrane region" description="Helical" evidence="7">
    <location>
        <begin position="38"/>
        <end position="58"/>
    </location>
</feature>
<evidence type="ECO:0000256" key="6">
    <source>
        <dbReference type="ARBA" id="ARBA00023136"/>
    </source>
</evidence>
<feature type="transmembrane region" description="Helical" evidence="7">
    <location>
        <begin position="278"/>
        <end position="296"/>
    </location>
</feature>
<feature type="transmembrane region" description="Helical" evidence="7">
    <location>
        <begin position="162"/>
        <end position="182"/>
    </location>
</feature>
<feature type="transmembrane region" description="Helical" evidence="7">
    <location>
        <begin position="70"/>
        <end position="92"/>
    </location>
</feature>
<evidence type="ECO:0000256" key="7">
    <source>
        <dbReference type="SAM" id="Phobius"/>
    </source>
</evidence>
<evidence type="ECO:0000313" key="10">
    <source>
        <dbReference type="Proteomes" id="UP000682928"/>
    </source>
</evidence>
<evidence type="ECO:0000259" key="8">
    <source>
        <dbReference type="Pfam" id="PF00892"/>
    </source>
</evidence>
<dbReference type="SUPFAM" id="SSF103481">
    <property type="entry name" value="Multidrug resistance efflux transporter EmrE"/>
    <property type="match status" value="2"/>
</dbReference>
<organism evidence="9 10">
    <name type="scientific">Enterobacter kobei</name>
    <dbReference type="NCBI Taxonomy" id="208224"/>
    <lineage>
        <taxon>Bacteria</taxon>
        <taxon>Pseudomonadati</taxon>
        <taxon>Pseudomonadota</taxon>
        <taxon>Gammaproteobacteria</taxon>
        <taxon>Enterobacterales</taxon>
        <taxon>Enterobacteriaceae</taxon>
        <taxon>Enterobacter</taxon>
        <taxon>Enterobacter cloacae complex</taxon>
    </lineage>
</organism>
<name>A0AA86IP97_9ENTR</name>
<dbReference type="Proteomes" id="UP000682928">
    <property type="component" value="Chromosome"/>
</dbReference>